<keyword evidence="1" id="KW-0472">Membrane</keyword>
<dbReference type="EMBL" id="ANKE01000603">
    <property type="protein sequence ID" value="EPC71088.1"/>
    <property type="molecule type" value="Genomic_DNA"/>
</dbReference>
<evidence type="ECO:0000313" key="2">
    <source>
        <dbReference type="EMBL" id="EPC71088.1"/>
    </source>
</evidence>
<sequence length="269" mass="31548">MIIIKIIIKMQTNKKEDFIMLKVIQLFISQSWELMLNIIQWISINISVGWLAFGLTLITFLRNSHKKLRQSFEYSSGSNDFETAIVVYNDSVGTEASQLLGIMVTNRKFYLYRKLLPYIIRTKLRFYKDNNSKTIHTTKSWVYHILSKNFKSQDEDKGIYPYLEMVNIQNGDEITETGFIPIKSHEMRTIVIPKDHFLDAVRNRLMRNHKALKRFVNKKPVYIYFIYQTMSGTVKEFVLETDYQDALGEDLDIEALANTLAAQEQCKTN</sequence>
<dbReference type="AlphaFoldDB" id="A0A829H553"/>
<proteinExistence type="predicted"/>
<accession>A0A829H553</accession>
<gene>
    <name evidence="2" type="ORF">Lpp41_12657</name>
</gene>
<dbReference type="Proteomes" id="UP000014244">
    <property type="component" value="Unassembled WGS sequence"/>
</dbReference>
<comment type="caution">
    <text evidence="2">The sequence shown here is derived from an EMBL/GenBank/DDBJ whole genome shotgun (WGS) entry which is preliminary data.</text>
</comment>
<reference evidence="2 3" key="1">
    <citation type="journal article" date="2013" name="PLoS ONE">
        <title>Lactobacillus paracasei comparative genomics: towards species pan-genome definition and exploitation of diversity.</title>
        <authorList>
            <person name="Smokvina T."/>
            <person name="Wels M."/>
            <person name="Polka J."/>
            <person name="Chervaux C."/>
            <person name="Brisse S."/>
            <person name="Boekhorst J."/>
            <person name="van Hylckama Vlieg J.E."/>
            <person name="Siezen R.J."/>
        </authorList>
    </citation>
    <scope>NUCLEOTIDE SEQUENCE [LARGE SCALE GENOMIC DNA]</scope>
    <source>
        <strain evidence="2 3">Lpp41</strain>
    </source>
</reference>
<protein>
    <submittedName>
        <fullName evidence="2">Uncharacterized protein</fullName>
    </submittedName>
</protein>
<keyword evidence="1" id="KW-1133">Transmembrane helix</keyword>
<evidence type="ECO:0000313" key="3">
    <source>
        <dbReference type="Proteomes" id="UP000014244"/>
    </source>
</evidence>
<organism evidence="2 3">
    <name type="scientific">Lacticaseibacillus paracasei subsp. paracasei Lpp41</name>
    <dbReference type="NCBI Taxonomy" id="1256208"/>
    <lineage>
        <taxon>Bacteria</taxon>
        <taxon>Bacillati</taxon>
        <taxon>Bacillota</taxon>
        <taxon>Bacilli</taxon>
        <taxon>Lactobacillales</taxon>
        <taxon>Lactobacillaceae</taxon>
        <taxon>Lacticaseibacillus</taxon>
    </lineage>
</organism>
<keyword evidence="1" id="KW-0812">Transmembrane</keyword>
<evidence type="ECO:0000256" key="1">
    <source>
        <dbReference type="SAM" id="Phobius"/>
    </source>
</evidence>
<feature type="transmembrane region" description="Helical" evidence="1">
    <location>
        <begin position="38"/>
        <end position="61"/>
    </location>
</feature>
<name>A0A829H553_LACPA</name>